<dbReference type="EMBL" id="MN739090">
    <property type="protein sequence ID" value="QHS87974.1"/>
    <property type="molecule type" value="Genomic_DNA"/>
</dbReference>
<keyword evidence="1" id="KW-0472">Membrane</keyword>
<name>A0A6C0B7Z7_9ZZZZ</name>
<accession>A0A6C0B7Z7</accession>
<reference evidence="2" key="1">
    <citation type="journal article" date="2020" name="Nature">
        <title>Giant virus diversity and host interactions through global metagenomics.</title>
        <authorList>
            <person name="Schulz F."/>
            <person name="Roux S."/>
            <person name="Paez-Espino D."/>
            <person name="Jungbluth S."/>
            <person name="Walsh D.A."/>
            <person name="Denef V.J."/>
            <person name="McMahon K.D."/>
            <person name="Konstantinidis K.T."/>
            <person name="Eloe-Fadrosh E.A."/>
            <person name="Kyrpides N.C."/>
            <person name="Woyke T."/>
        </authorList>
    </citation>
    <scope>NUCLEOTIDE SEQUENCE</scope>
    <source>
        <strain evidence="2">GVMAG-M-3300010158-13</strain>
    </source>
</reference>
<organism evidence="2">
    <name type="scientific">viral metagenome</name>
    <dbReference type="NCBI Taxonomy" id="1070528"/>
    <lineage>
        <taxon>unclassified sequences</taxon>
        <taxon>metagenomes</taxon>
        <taxon>organismal metagenomes</taxon>
    </lineage>
</organism>
<keyword evidence="1" id="KW-0812">Transmembrane</keyword>
<sequence>MGFFKYINIPVFVISLILGMIAVYYTVPDSRTVYVYPTPENINLLQYKDKTDSCFSFEQKEVQCPKNPDEIAKIPVQS</sequence>
<dbReference type="AlphaFoldDB" id="A0A6C0B7Z7"/>
<keyword evidence="1" id="KW-1133">Transmembrane helix</keyword>
<evidence type="ECO:0000256" key="1">
    <source>
        <dbReference type="SAM" id="Phobius"/>
    </source>
</evidence>
<feature type="transmembrane region" description="Helical" evidence="1">
    <location>
        <begin position="6"/>
        <end position="27"/>
    </location>
</feature>
<protein>
    <submittedName>
        <fullName evidence="2">Uncharacterized protein</fullName>
    </submittedName>
</protein>
<proteinExistence type="predicted"/>
<evidence type="ECO:0000313" key="2">
    <source>
        <dbReference type="EMBL" id="QHS87974.1"/>
    </source>
</evidence>